<reference evidence="2" key="1">
    <citation type="submission" date="2017-03" db="EMBL/GenBank/DDBJ databases">
        <authorList>
            <person name="Monnet C."/>
        </authorList>
    </citation>
    <scope>NUCLEOTIDE SEQUENCE [LARGE SCALE GENOMIC DNA]</scope>
    <source>
        <strain evidence="2">ATCC 9175</strain>
    </source>
</reference>
<dbReference type="PROSITE" id="PS51819">
    <property type="entry name" value="VOC"/>
    <property type="match status" value="1"/>
</dbReference>
<dbReference type="SUPFAM" id="SSF54593">
    <property type="entry name" value="Glyoxalase/Bleomycin resistance protein/Dihydroxybiphenyl dioxygenase"/>
    <property type="match status" value="1"/>
</dbReference>
<dbReference type="PANTHER" id="PTHR35908">
    <property type="entry name" value="HYPOTHETICAL FUSION PROTEIN"/>
    <property type="match status" value="1"/>
</dbReference>
<evidence type="ECO:0000259" key="1">
    <source>
        <dbReference type="PROSITE" id="PS51819"/>
    </source>
</evidence>
<name>A0A2H1JC67_BREAU</name>
<dbReference type="Proteomes" id="UP000234525">
    <property type="component" value="Unassembled WGS sequence"/>
</dbReference>
<accession>A0A2H1JC67</accession>
<dbReference type="CDD" id="cd06587">
    <property type="entry name" value="VOC"/>
    <property type="match status" value="1"/>
</dbReference>
<dbReference type="Gene3D" id="3.10.180.10">
    <property type="entry name" value="2,3-Dihydroxybiphenyl 1,2-Dioxygenase, domain 1"/>
    <property type="match status" value="1"/>
</dbReference>
<dbReference type="EMBL" id="FXZB01000014">
    <property type="protein sequence ID" value="SMX84742.1"/>
    <property type="molecule type" value="Genomic_DNA"/>
</dbReference>
<sequence length="117" mass="13127">MLFVGSIVFRVTDIDRQEEFWVSALDYKRQHATDDFVLLCPRAGGGPNLSLDMVHSQRVLPPRIHLDLYADDQDAEVARLAGLGAREVHWSGRPADADYIIMEDPEGNRFCVVDAGE</sequence>
<dbReference type="AlphaFoldDB" id="A0A2H1JC67"/>
<proteinExistence type="predicted"/>
<evidence type="ECO:0000313" key="3">
    <source>
        <dbReference type="Proteomes" id="UP000234525"/>
    </source>
</evidence>
<dbReference type="InterPro" id="IPR041581">
    <property type="entry name" value="Glyoxalase_6"/>
</dbReference>
<dbReference type="InterPro" id="IPR037523">
    <property type="entry name" value="VOC_core"/>
</dbReference>
<keyword evidence="3" id="KW-1185">Reference proteome</keyword>
<evidence type="ECO:0000313" key="2">
    <source>
        <dbReference type="EMBL" id="SMX84742.1"/>
    </source>
</evidence>
<dbReference type="RefSeq" id="WP_009882788.1">
    <property type="nucleotide sequence ID" value="NZ_AAGP01000010.1"/>
</dbReference>
<gene>
    <name evidence="2" type="ORF">BAUR9175_02263</name>
</gene>
<protein>
    <recommendedName>
        <fullName evidence="1">VOC domain-containing protein</fullName>
    </recommendedName>
</protein>
<comment type="caution">
    <text evidence="2">The sequence shown here is derived from an EMBL/GenBank/DDBJ whole genome shotgun (WGS) entry which is preliminary data.</text>
</comment>
<dbReference type="Pfam" id="PF18029">
    <property type="entry name" value="Glyoxalase_6"/>
    <property type="match status" value="1"/>
</dbReference>
<dbReference type="InterPro" id="IPR029068">
    <property type="entry name" value="Glyas_Bleomycin-R_OHBP_Dase"/>
</dbReference>
<organism evidence="2 3">
    <name type="scientific">Brevibacterium aurantiacum</name>
    <dbReference type="NCBI Taxonomy" id="273384"/>
    <lineage>
        <taxon>Bacteria</taxon>
        <taxon>Bacillati</taxon>
        <taxon>Actinomycetota</taxon>
        <taxon>Actinomycetes</taxon>
        <taxon>Micrococcales</taxon>
        <taxon>Brevibacteriaceae</taxon>
        <taxon>Brevibacterium</taxon>
    </lineage>
</organism>
<dbReference type="PANTHER" id="PTHR35908:SF1">
    <property type="entry name" value="CONSERVED PROTEIN"/>
    <property type="match status" value="1"/>
</dbReference>
<feature type="domain" description="VOC" evidence="1">
    <location>
        <begin position="3"/>
        <end position="115"/>
    </location>
</feature>